<dbReference type="PROSITE" id="PS00175">
    <property type="entry name" value="PG_MUTASE"/>
    <property type="match status" value="1"/>
</dbReference>
<reference evidence="4" key="1">
    <citation type="journal article" date="2022" name="Int. J. Syst. Evol. Microbiol.">
        <title>Apilactobacillus apisilvae sp. nov., Nicolia spurrieriana gen. nov. sp. nov., Bombilactobacillus folatiphilus sp. nov. and Bombilactobacillus thymidiniphilus sp. nov., four new lactic acid bacterial isolates from stingless bees Tetragonula carbonaria and Austroplebeia australis.</title>
        <authorList>
            <person name="Oliphant S.A."/>
            <person name="Watson-Haigh N.S."/>
            <person name="Sumby K.M."/>
            <person name="Gardner J."/>
            <person name="Groom S."/>
            <person name="Jiranek V."/>
        </authorList>
    </citation>
    <scope>NUCLEOTIDE SEQUENCE</scope>
    <source>
        <strain evidence="4">SG4_D2</strain>
    </source>
</reference>
<evidence type="ECO:0000256" key="3">
    <source>
        <dbReference type="SAM" id="SignalP"/>
    </source>
</evidence>
<dbReference type="RefSeq" id="WP_249513762.1">
    <property type="nucleotide sequence ID" value="NZ_CP093366.1"/>
</dbReference>
<dbReference type="EMBL" id="CP093366">
    <property type="protein sequence ID" value="UQS81491.1"/>
    <property type="molecule type" value="Genomic_DNA"/>
</dbReference>
<dbReference type="CDD" id="cd07067">
    <property type="entry name" value="HP_PGM_like"/>
    <property type="match status" value="1"/>
</dbReference>
<accession>A0ABY4P7B8</accession>
<dbReference type="PANTHER" id="PTHR46517">
    <property type="entry name" value="FRUCTOSE-2,6-BISPHOSPHATASE TIGAR"/>
    <property type="match status" value="1"/>
</dbReference>
<keyword evidence="3" id="KW-0732">Signal</keyword>
<dbReference type="Proteomes" id="UP000831495">
    <property type="component" value="Chromosome"/>
</dbReference>
<feature type="compositionally biased region" description="Basic and acidic residues" evidence="2">
    <location>
        <begin position="172"/>
        <end position="187"/>
    </location>
</feature>
<keyword evidence="1" id="KW-0378">Hydrolase</keyword>
<name>A0ABY4P7B8_9LACO</name>
<dbReference type="InterPro" id="IPR001345">
    <property type="entry name" value="PG/BPGM_mutase_AS"/>
</dbReference>
<dbReference type="SMART" id="SM00855">
    <property type="entry name" value="PGAM"/>
    <property type="match status" value="1"/>
</dbReference>
<dbReference type="InterPro" id="IPR051695">
    <property type="entry name" value="Phosphoglycerate_Mutase"/>
</dbReference>
<feature type="region of interest" description="Disordered" evidence="2">
    <location>
        <begin position="172"/>
        <end position="191"/>
    </location>
</feature>
<evidence type="ECO:0000313" key="4">
    <source>
        <dbReference type="EMBL" id="UQS81491.1"/>
    </source>
</evidence>
<dbReference type="Pfam" id="PF00300">
    <property type="entry name" value="His_Phos_1"/>
    <property type="match status" value="2"/>
</dbReference>
<dbReference type="InterPro" id="IPR013078">
    <property type="entry name" value="His_Pase_superF_clade-1"/>
</dbReference>
<evidence type="ECO:0000313" key="5">
    <source>
        <dbReference type="Proteomes" id="UP000831495"/>
    </source>
</evidence>
<protein>
    <submittedName>
        <fullName evidence="4">Histidine phosphatase family protein</fullName>
    </submittedName>
</protein>
<feature type="signal peptide" evidence="3">
    <location>
        <begin position="1"/>
        <end position="23"/>
    </location>
</feature>
<evidence type="ECO:0000256" key="2">
    <source>
        <dbReference type="SAM" id="MobiDB-lite"/>
    </source>
</evidence>
<proteinExistence type="predicted"/>
<evidence type="ECO:0000256" key="1">
    <source>
        <dbReference type="ARBA" id="ARBA00022801"/>
    </source>
</evidence>
<dbReference type="PANTHER" id="PTHR46517:SF1">
    <property type="entry name" value="FRUCTOSE-2,6-BISPHOSPHATASE TIGAR"/>
    <property type="match status" value="1"/>
</dbReference>
<gene>
    <name evidence="4" type="ORF">MOO45_04510</name>
</gene>
<dbReference type="InterPro" id="IPR029033">
    <property type="entry name" value="His_PPase_superfam"/>
</dbReference>
<sequence>MFKKVTKVLSVLALGVAGGIALQQPQVTQATKQKPVVIYLTRHGETTANVMHVAQGWSDYPLTNNGKQGAKALGLGLKKVKFQSAYAGNLTRQEETAQGALKYSDNKKVKLQTKPDLREDNYGSYEGRPDMKESVVKIAKYYGYPNVQTFTKKTGKQVMQKMQDGYYQLDKENELQTDLKPRDRAESSKQVQKRMTDVLTQIAQHQKKNGGGNVLVVSSGMSIDQFLSAERIPEYQGKSLDNDSVTKLVYKNKKFKLQGKIGSTKYYDAGKQDLKSNK</sequence>
<feature type="chain" id="PRO_5045857686" evidence="3">
    <location>
        <begin position="24"/>
        <end position="278"/>
    </location>
</feature>
<organism evidence="4 5">
    <name type="scientific">Bombilactobacillus folatiphilus</name>
    <dbReference type="NCBI Taxonomy" id="2923362"/>
    <lineage>
        <taxon>Bacteria</taxon>
        <taxon>Bacillati</taxon>
        <taxon>Bacillota</taxon>
        <taxon>Bacilli</taxon>
        <taxon>Lactobacillales</taxon>
        <taxon>Lactobacillaceae</taxon>
        <taxon>Bombilactobacillus</taxon>
    </lineage>
</organism>
<keyword evidence="5" id="KW-1185">Reference proteome</keyword>
<dbReference type="Gene3D" id="3.40.50.1240">
    <property type="entry name" value="Phosphoglycerate mutase-like"/>
    <property type="match status" value="1"/>
</dbReference>
<dbReference type="SUPFAM" id="SSF53254">
    <property type="entry name" value="Phosphoglycerate mutase-like"/>
    <property type="match status" value="1"/>
</dbReference>